<name>A0A2N3IH38_9BACT</name>
<dbReference type="Pfam" id="PF07715">
    <property type="entry name" value="Plug"/>
    <property type="match status" value="1"/>
</dbReference>
<dbReference type="Proteomes" id="UP000233618">
    <property type="component" value="Unassembled WGS sequence"/>
</dbReference>
<dbReference type="AlphaFoldDB" id="A0A2N3IH38"/>
<dbReference type="InterPro" id="IPR008969">
    <property type="entry name" value="CarboxyPept-like_regulatory"/>
</dbReference>
<keyword evidence="4" id="KW-1185">Reference proteome</keyword>
<protein>
    <recommendedName>
        <fullName evidence="2">TonB-dependent receptor plug domain-containing protein</fullName>
    </recommendedName>
</protein>
<keyword evidence="1" id="KW-0732">Signal</keyword>
<feature type="domain" description="TonB-dependent receptor plug" evidence="2">
    <location>
        <begin position="225"/>
        <end position="301"/>
    </location>
</feature>
<organism evidence="3 4">
    <name type="scientific">Labilibaculum manganireducens</name>
    <dbReference type="NCBI Taxonomy" id="1940525"/>
    <lineage>
        <taxon>Bacteria</taxon>
        <taxon>Pseudomonadati</taxon>
        <taxon>Bacteroidota</taxon>
        <taxon>Bacteroidia</taxon>
        <taxon>Marinilabiliales</taxon>
        <taxon>Marinifilaceae</taxon>
        <taxon>Labilibaculum</taxon>
    </lineage>
</organism>
<dbReference type="Gene3D" id="2.60.40.1120">
    <property type="entry name" value="Carboxypeptidase-like, regulatory domain"/>
    <property type="match status" value="1"/>
</dbReference>
<dbReference type="RefSeq" id="WP_101307978.1">
    <property type="nucleotide sequence ID" value="NZ_MVDE01000001.1"/>
</dbReference>
<feature type="chain" id="PRO_5014632593" description="TonB-dependent receptor plug domain-containing protein" evidence="1">
    <location>
        <begin position="20"/>
        <end position="863"/>
    </location>
</feature>
<dbReference type="EMBL" id="MVDE01000001">
    <property type="protein sequence ID" value="PKQ69553.1"/>
    <property type="molecule type" value="Genomic_DNA"/>
</dbReference>
<evidence type="ECO:0000313" key="4">
    <source>
        <dbReference type="Proteomes" id="UP000233618"/>
    </source>
</evidence>
<gene>
    <name evidence="3" type="ORF">BZG01_01100</name>
</gene>
<dbReference type="Gene3D" id="2.170.130.10">
    <property type="entry name" value="TonB-dependent receptor, plug domain"/>
    <property type="match status" value="1"/>
</dbReference>
<evidence type="ECO:0000313" key="3">
    <source>
        <dbReference type="EMBL" id="PKQ69553.1"/>
    </source>
</evidence>
<dbReference type="InterPro" id="IPR037066">
    <property type="entry name" value="Plug_dom_sf"/>
</dbReference>
<proteinExistence type="predicted"/>
<evidence type="ECO:0000259" key="2">
    <source>
        <dbReference type="Pfam" id="PF07715"/>
    </source>
</evidence>
<dbReference type="SUPFAM" id="SSF56935">
    <property type="entry name" value="Porins"/>
    <property type="match status" value="1"/>
</dbReference>
<dbReference type="InterPro" id="IPR012910">
    <property type="entry name" value="Plug_dom"/>
</dbReference>
<reference evidence="3 4" key="1">
    <citation type="journal article" date="2017" name="Front. Microbiol.">
        <title>Labilibaculum manganireducens gen. nov., sp. nov. and Labilibaculum filiforme sp. nov., Novel Bacteroidetes Isolated from Subsurface Sediments of the Baltic Sea.</title>
        <authorList>
            <person name="Vandieken V."/>
            <person name="Marshall I.P."/>
            <person name="Niemann H."/>
            <person name="Engelen B."/>
            <person name="Cypionka H."/>
        </authorList>
    </citation>
    <scope>NUCLEOTIDE SEQUENCE [LARGE SCALE GENOMIC DNA]</scope>
    <source>
        <strain evidence="3 4">59.10-2M</strain>
    </source>
</reference>
<dbReference type="Pfam" id="PF13715">
    <property type="entry name" value="CarbopepD_reg_2"/>
    <property type="match status" value="1"/>
</dbReference>
<dbReference type="SUPFAM" id="SSF49464">
    <property type="entry name" value="Carboxypeptidase regulatory domain-like"/>
    <property type="match status" value="1"/>
</dbReference>
<feature type="signal peptide" evidence="1">
    <location>
        <begin position="1"/>
        <end position="19"/>
    </location>
</feature>
<comment type="caution">
    <text evidence="3">The sequence shown here is derived from an EMBL/GenBank/DDBJ whole genome shotgun (WGS) entry which is preliminary data.</text>
</comment>
<evidence type="ECO:0000256" key="1">
    <source>
        <dbReference type="SAM" id="SignalP"/>
    </source>
</evidence>
<sequence length="863" mass="98031">MRKLLILFSCLLFSSSVFGQEHLMSKQLEFPNVAYPLHELLNEISKQTGAEFSYTSELNTNQYIELPALTGSLKYFLNEIIDAKAFKIITRENKIFLIGIPPSERKYSISGFITDSETGESLINASVVNVENYTGTISNNFGFYSFSLNQKVYKLQISYVGYQDAVISIFPKQDTSINIALEPKTILNEIKVVADKKGNNINHQFVSSNTITSDKFCNSGILGENDLFQNLIQFPGVQSANEGLGGFIVRNGSPAQNLILLDDVPVYYSSHLFGLFSVFNPDAINHVKLIKGGFPAHYGGRVSSVLDIRMKDGNSKKLGGDFSIGLLTAKFNLHGPIKKDKTTFNLSVRRSYLDLLLKGILALADSDVTGGYYYGDLNFKLTHKFSQRDKIFFSTYWGGDLINLKNTEQATTTSKEKTENKVGWGNFTNSLRWNHIYSNHLFGNTSLILSRYTFLVKDKKSVQNEGESFKENYNYQFRSGIRDFTLKSEFDWIPDSKHYLKFGMESSLHHTKPGSELYRNSNKNEQNTYNDQIISSKELILFGECQIQFGKKFLVNMGSRWSSFIVEGTYYSTIEPRFSAQYYLHPKWTVTGSFSQMTQYLHLVTTSSLSLPTDLWLPVTSKIKPIDSFQYTGGTNYSFSKSIKLTAEYYHKLSRNVLEFSDAYFFQNVSADWENIVEAGKSWSNGLELNLSKTNGKTTGNMAYTFSKSFVKYPEINSGKTFASPYDRRHDFSVLLNQKLSKKVDFSVAWVYGSGLPATLSSTNISSVSPYYPGKISSTPIFSHRNGFRLPDYHRMDFSINFRKFKKHGIRTWNISINNVYNRKNANYVSISETKNEFGTTSYSLKQISLFAFLPSVSYSYKF</sequence>
<accession>A0A2N3IH38</accession>